<gene>
    <name evidence="2" type="ORF">KQI86_01995</name>
</gene>
<reference evidence="2 3" key="1">
    <citation type="submission" date="2021-06" db="EMBL/GenBank/DDBJ databases">
        <authorList>
            <person name="Sun Q."/>
            <person name="Li D."/>
        </authorList>
    </citation>
    <scope>NUCLEOTIDE SEQUENCE [LARGE SCALE GENOMIC DNA]</scope>
    <source>
        <strain evidence="2 3">MSJ-11</strain>
    </source>
</reference>
<comment type="caution">
    <text evidence="2">The sequence shown here is derived from an EMBL/GenBank/DDBJ whole genome shotgun (WGS) entry which is preliminary data.</text>
</comment>
<keyword evidence="3" id="KW-1185">Reference proteome</keyword>
<dbReference type="Proteomes" id="UP000726170">
    <property type="component" value="Unassembled WGS sequence"/>
</dbReference>
<evidence type="ECO:0000259" key="1">
    <source>
        <dbReference type="Pfam" id="PF04316"/>
    </source>
</evidence>
<dbReference type="Pfam" id="PF04316">
    <property type="entry name" value="FlgM"/>
    <property type="match status" value="1"/>
</dbReference>
<proteinExistence type="predicted"/>
<sequence>MKINGVSTNKILSSYGDNKKRVDMKEVENQKSKDSLQISRLGKSLINFSLDFKSISSNERIEKLKEEIDKGTYNVEEKLIAQGILEEMKRKL</sequence>
<accession>A0ABS6ED06</accession>
<evidence type="ECO:0000313" key="3">
    <source>
        <dbReference type="Proteomes" id="UP000726170"/>
    </source>
</evidence>
<organism evidence="2 3">
    <name type="scientific">Clostridium mobile</name>
    <dbReference type="NCBI Taxonomy" id="2841512"/>
    <lineage>
        <taxon>Bacteria</taxon>
        <taxon>Bacillati</taxon>
        <taxon>Bacillota</taxon>
        <taxon>Clostridia</taxon>
        <taxon>Eubacteriales</taxon>
        <taxon>Clostridiaceae</taxon>
        <taxon>Clostridium</taxon>
    </lineage>
</organism>
<dbReference type="InterPro" id="IPR031316">
    <property type="entry name" value="FlgM_C"/>
</dbReference>
<keyword evidence="2" id="KW-0282">Flagellum</keyword>
<dbReference type="RefSeq" id="WP_216437483.1">
    <property type="nucleotide sequence ID" value="NZ_JAHLQF010000001.1"/>
</dbReference>
<keyword evidence="2" id="KW-0966">Cell projection</keyword>
<name>A0ABS6ED06_9CLOT</name>
<evidence type="ECO:0000313" key="2">
    <source>
        <dbReference type="EMBL" id="MBU5483079.1"/>
    </source>
</evidence>
<feature type="domain" description="Anti-sigma-28 factor FlgM C-terminal" evidence="1">
    <location>
        <begin position="34"/>
        <end position="86"/>
    </location>
</feature>
<protein>
    <submittedName>
        <fullName evidence="2">Flagellar biosynthesis anti-sigma factor FlgM</fullName>
    </submittedName>
</protein>
<keyword evidence="2" id="KW-0969">Cilium</keyword>
<dbReference type="EMBL" id="JAHLQF010000001">
    <property type="protein sequence ID" value="MBU5483079.1"/>
    <property type="molecule type" value="Genomic_DNA"/>
</dbReference>